<feature type="compositionally biased region" description="Basic and acidic residues" evidence="1">
    <location>
        <begin position="88"/>
        <end position="116"/>
    </location>
</feature>
<dbReference type="InterPro" id="IPR003265">
    <property type="entry name" value="HhH-GPD_domain"/>
</dbReference>
<reference evidence="3" key="1">
    <citation type="submission" date="2022-11" db="EMBL/GenBank/DDBJ databases">
        <authorList>
            <person name="Petersen C."/>
        </authorList>
    </citation>
    <scope>NUCLEOTIDE SEQUENCE</scope>
    <source>
        <strain evidence="3">IBT 23319</strain>
    </source>
</reference>
<dbReference type="SMART" id="SM00478">
    <property type="entry name" value="ENDO3c"/>
    <property type="match status" value="1"/>
</dbReference>
<reference evidence="3" key="2">
    <citation type="journal article" date="2023" name="IMA Fungus">
        <title>Comparative genomic study of the Penicillium genus elucidates a diverse pangenome and 15 lateral gene transfer events.</title>
        <authorList>
            <person name="Petersen C."/>
            <person name="Sorensen T."/>
            <person name="Nielsen M.R."/>
            <person name="Sondergaard T.E."/>
            <person name="Sorensen J.L."/>
            <person name="Fitzpatrick D.A."/>
            <person name="Frisvad J.C."/>
            <person name="Nielsen K.L."/>
        </authorList>
    </citation>
    <scope>NUCLEOTIDE SEQUENCE</scope>
    <source>
        <strain evidence="3">IBT 23319</strain>
    </source>
</reference>
<dbReference type="Proteomes" id="UP001147733">
    <property type="component" value="Unassembled WGS sequence"/>
</dbReference>
<dbReference type="PANTHER" id="PTHR47203:SF1">
    <property type="entry name" value="HYPOTHETICAL BASE EXCISION DNA REPAIR PROTEIN (EUROFUNG)"/>
    <property type="match status" value="1"/>
</dbReference>
<name>A0A9W9PCU1_PENCI</name>
<dbReference type="PANTHER" id="PTHR47203">
    <property type="match status" value="1"/>
</dbReference>
<dbReference type="OrthoDB" id="5607at2759"/>
<feature type="compositionally biased region" description="Basic and acidic residues" evidence="1">
    <location>
        <begin position="51"/>
        <end position="64"/>
    </location>
</feature>
<dbReference type="CDD" id="cd00056">
    <property type="entry name" value="ENDO3c"/>
    <property type="match status" value="1"/>
</dbReference>
<sequence length="521" mass="57016">MSSIYSQAGMLTTPSPSPAAMPNSAPPTSAHKEPVTASKDKSSQKNILLERPIDSEERKRDVKTAVKTRAAASRKQHPRAAKSKVKKPVKEKVKSKETQSRASKGDKASSSVKKESTSPSQSLSVELPHKLSTLPVTQSTHSEAEFQSARASGEIKLASIETSQPVLESTKPKRPNSSNSYKLTPGKTIFPDWKFPTPEQCEEINALLSYQHGAPVAPKTIPQATVKIAGCGEVPCVLDALLRTLLSAATQGRNSSMAYNSLAEKFGVLEDGVGKGGVNWDAVRRAPVRVVYETIQRGGLADIKSRNIKSILEMVYTENEERYAALKTDQPIQEMDGQLTRVQGEDRKYQTACLEKNLLSLDHLHSFSSEDAMSELTKYPGIGVKTAACVLLFCLQRPCFAVDTHIFRLTKWLGWVPANLATEKTAFGHLNARIPDHLKYSLHHLLITHGRTCPRCRAVTGENSEGWDEGCPIDELVTRTGARKGGPKILARQKGKAKESAGKKKATTNRRSTRKRNSSKS</sequence>
<evidence type="ECO:0000256" key="1">
    <source>
        <dbReference type="SAM" id="MobiDB-lite"/>
    </source>
</evidence>
<protein>
    <submittedName>
        <fullName evidence="3">Amidophosphoribosyltransferase</fullName>
    </submittedName>
</protein>
<dbReference type="GO" id="GO:0000702">
    <property type="term" value="F:oxidized base lesion DNA N-glycosylase activity"/>
    <property type="evidence" value="ECO:0007669"/>
    <property type="project" value="UniProtKB-ARBA"/>
</dbReference>
<evidence type="ECO:0000259" key="2">
    <source>
        <dbReference type="SMART" id="SM00478"/>
    </source>
</evidence>
<dbReference type="InterPro" id="IPR023170">
    <property type="entry name" value="HhH_base_excis_C"/>
</dbReference>
<feature type="region of interest" description="Disordered" evidence="1">
    <location>
        <begin position="162"/>
        <end position="183"/>
    </location>
</feature>
<dbReference type="Gene3D" id="1.10.340.30">
    <property type="entry name" value="Hypothetical protein, domain 2"/>
    <property type="match status" value="1"/>
</dbReference>
<dbReference type="GeneID" id="81378591"/>
<feature type="compositionally biased region" description="Polar residues" evidence="1">
    <location>
        <begin position="1"/>
        <end position="10"/>
    </location>
</feature>
<gene>
    <name evidence="3" type="ORF">N7469_000504</name>
</gene>
<feature type="compositionally biased region" description="Low complexity" evidence="1">
    <location>
        <begin position="12"/>
        <end position="29"/>
    </location>
</feature>
<evidence type="ECO:0000313" key="4">
    <source>
        <dbReference type="Proteomes" id="UP001147733"/>
    </source>
</evidence>
<keyword evidence="4" id="KW-1185">Reference proteome</keyword>
<evidence type="ECO:0000313" key="3">
    <source>
        <dbReference type="EMBL" id="KAJ5242177.1"/>
    </source>
</evidence>
<dbReference type="GO" id="GO:0006285">
    <property type="term" value="P:base-excision repair, AP site formation"/>
    <property type="evidence" value="ECO:0007669"/>
    <property type="project" value="UniProtKB-ARBA"/>
</dbReference>
<dbReference type="AlphaFoldDB" id="A0A9W9PCU1"/>
<feature type="region of interest" description="Disordered" evidence="1">
    <location>
        <begin position="1"/>
        <end position="127"/>
    </location>
</feature>
<dbReference type="Gene3D" id="1.10.1670.10">
    <property type="entry name" value="Helix-hairpin-Helix base-excision DNA repair enzymes (C-terminal)"/>
    <property type="match status" value="1"/>
</dbReference>
<comment type="caution">
    <text evidence="3">The sequence shown here is derived from an EMBL/GenBank/DDBJ whole genome shotgun (WGS) entry which is preliminary data.</text>
</comment>
<dbReference type="Pfam" id="PF00730">
    <property type="entry name" value="HhH-GPD"/>
    <property type="match status" value="1"/>
</dbReference>
<organism evidence="3 4">
    <name type="scientific">Penicillium citrinum</name>
    <dbReference type="NCBI Taxonomy" id="5077"/>
    <lineage>
        <taxon>Eukaryota</taxon>
        <taxon>Fungi</taxon>
        <taxon>Dikarya</taxon>
        <taxon>Ascomycota</taxon>
        <taxon>Pezizomycotina</taxon>
        <taxon>Eurotiomycetes</taxon>
        <taxon>Eurotiomycetidae</taxon>
        <taxon>Eurotiales</taxon>
        <taxon>Aspergillaceae</taxon>
        <taxon>Penicillium</taxon>
    </lineage>
</organism>
<feature type="region of interest" description="Disordered" evidence="1">
    <location>
        <begin position="482"/>
        <end position="521"/>
    </location>
</feature>
<proteinExistence type="predicted"/>
<dbReference type="EMBL" id="JAPQKT010000001">
    <property type="protein sequence ID" value="KAJ5242177.1"/>
    <property type="molecule type" value="Genomic_DNA"/>
</dbReference>
<feature type="domain" description="HhH-GPD" evidence="2">
    <location>
        <begin position="246"/>
        <end position="452"/>
    </location>
</feature>
<dbReference type="SUPFAM" id="SSF48150">
    <property type="entry name" value="DNA-glycosylase"/>
    <property type="match status" value="1"/>
</dbReference>
<accession>A0A9W9PCU1</accession>
<dbReference type="InterPro" id="IPR011257">
    <property type="entry name" value="DNA_glycosylase"/>
</dbReference>
<feature type="compositionally biased region" description="Basic residues" evidence="1">
    <location>
        <begin position="72"/>
        <end position="87"/>
    </location>
</feature>
<dbReference type="RefSeq" id="XP_056505181.1">
    <property type="nucleotide sequence ID" value="XM_056639424.1"/>
</dbReference>
<feature type="compositionally biased region" description="Basic residues" evidence="1">
    <location>
        <begin position="503"/>
        <end position="521"/>
    </location>
</feature>
<feature type="compositionally biased region" description="Basic residues" evidence="1">
    <location>
        <begin position="482"/>
        <end position="495"/>
    </location>
</feature>
<feature type="compositionally biased region" description="Basic and acidic residues" evidence="1">
    <location>
        <begin position="30"/>
        <end position="43"/>
    </location>
</feature>